<organism evidence="1">
    <name type="scientific">mine drainage metagenome</name>
    <dbReference type="NCBI Taxonomy" id="410659"/>
    <lineage>
        <taxon>unclassified sequences</taxon>
        <taxon>metagenomes</taxon>
        <taxon>ecological metagenomes</taxon>
    </lineage>
</organism>
<dbReference type="EMBL" id="MLJW01003518">
    <property type="protein sequence ID" value="OIQ71880.1"/>
    <property type="molecule type" value="Genomic_DNA"/>
</dbReference>
<proteinExistence type="predicted"/>
<reference evidence="1" key="1">
    <citation type="submission" date="2016-10" db="EMBL/GenBank/DDBJ databases">
        <title>Sequence of Gallionella enrichment culture.</title>
        <authorList>
            <person name="Poehlein A."/>
            <person name="Muehling M."/>
            <person name="Daniel R."/>
        </authorList>
    </citation>
    <scope>NUCLEOTIDE SEQUENCE</scope>
</reference>
<protein>
    <submittedName>
        <fullName evidence="1">Uncharacterized protein</fullName>
    </submittedName>
</protein>
<sequence length="84" mass="8662">MAGDAMRFAQGVDGVASQIGDRLAHQLIGGTGVKLHIARKGECVGLGLFQWFADIQRLNQRQIIGAGGDQLADAGKDATTLGGA</sequence>
<gene>
    <name evidence="1" type="ORF">GALL_464990</name>
</gene>
<accession>A0A1J5PM52</accession>
<name>A0A1J5PM52_9ZZZZ</name>
<evidence type="ECO:0000313" key="1">
    <source>
        <dbReference type="EMBL" id="OIQ71880.1"/>
    </source>
</evidence>
<dbReference type="AlphaFoldDB" id="A0A1J5PM52"/>
<comment type="caution">
    <text evidence="1">The sequence shown here is derived from an EMBL/GenBank/DDBJ whole genome shotgun (WGS) entry which is preliminary data.</text>
</comment>